<name>A0A915CQJ7_9BILA</name>
<organism evidence="2 3">
    <name type="scientific">Ditylenchus dipsaci</name>
    <dbReference type="NCBI Taxonomy" id="166011"/>
    <lineage>
        <taxon>Eukaryota</taxon>
        <taxon>Metazoa</taxon>
        <taxon>Ecdysozoa</taxon>
        <taxon>Nematoda</taxon>
        <taxon>Chromadorea</taxon>
        <taxon>Rhabditida</taxon>
        <taxon>Tylenchina</taxon>
        <taxon>Tylenchomorpha</taxon>
        <taxon>Sphaerularioidea</taxon>
        <taxon>Anguinidae</taxon>
        <taxon>Anguininae</taxon>
        <taxon>Ditylenchus</taxon>
    </lineage>
</organism>
<dbReference type="WBParaSite" id="jg11143">
    <property type="protein sequence ID" value="jg11143"/>
    <property type="gene ID" value="jg11143"/>
</dbReference>
<evidence type="ECO:0000313" key="2">
    <source>
        <dbReference type="Proteomes" id="UP000887574"/>
    </source>
</evidence>
<keyword evidence="2" id="KW-1185">Reference proteome</keyword>
<protein>
    <submittedName>
        <fullName evidence="3">Uncharacterized protein</fullName>
    </submittedName>
</protein>
<reference evidence="3" key="1">
    <citation type="submission" date="2022-11" db="UniProtKB">
        <authorList>
            <consortium name="WormBaseParasite"/>
        </authorList>
    </citation>
    <scope>IDENTIFICATION</scope>
</reference>
<evidence type="ECO:0000313" key="3">
    <source>
        <dbReference type="WBParaSite" id="jg11143"/>
    </source>
</evidence>
<proteinExistence type="predicted"/>
<sequence>MSGQVIICSFLAIVETIAKVAKLVRVLGNNRFQTTAVLLKGRLEFIKANLDAMETVMSKFKETVKESVNYFSGVLAQARADAAPTHANNPVVPNPFVLAPSCQTHPGSSGPNAGSLPNDQPANRGTDGISAPLAKHARKDDKSGR</sequence>
<dbReference type="Proteomes" id="UP000887574">
    <property type="component" value="Unplaced"/>
</dbReference>
<feature type="compositionally biased region" description="Polar residues" evidence="1">
    <location>
        <begin position="101"/>
        <end position="123"/>
    </location>
</feature>
<dbReference type="AlphaFoldDB" id="A0A915CQJ7"/>
<evidence type="ECO:0000256" key="1">
    <source>
        <dbReference type="SAM" id="MobiDB-lite"/>
    </source>
</evidence>
<accession>A0A915CQJ7</accession>
<feature type="region of interest" description="Disordered" evidence="1">
    <location>
        <begin position="94"/>
        <end position="145"/>
    </location>
</feature>